<evidence type="ECO:0000313" key="1">
    <source>
        <dbReference type="EMBL" id="KAF7820722.1"/>
    </source>
</evidence>
<keyword evidence="2" id="KW-1185">Reference proteome</keyword>
<sequence>MIGDAIDTSNTPRDTILHEGDLSSQDLMQDMVYDAFGVSRHVGVEADGFIVEVDRHSNDLEKEIKCATQRSEDRDKWFMGPPSYISKNLPGGVPSEFVDLINSQTGI</sequence>
<dbReference type="AlphaFoldDB" id="A0A834TEK4"/>
<gene>
    <name evidence="1" type="ORF">G2W53_026177</name>
</gene>
<reference evidence="1" key="1">
    <citation type="submission" date="2020-09" db="EMBL/GenBank/DDBJ databases">
        <title>Genome-Enabled Discovery of Anthraquinone Biosynthesis in Senna tora.</title>
        <authorList>
            <person name="Kang S.-H."/>
            <person name="Pandey R.P."/>
            <person name="Lee C.-M."/>
            <person name="Sim J.-S."/>
            <person name="Jeong J.-T."/>
            <person name="Choi B.-S."/>
            <person name="Jung M."/>
            <person name="Ginzburg D."/>
            <person name="Zhao K."/>
            <person name="Won S.Y."/>
            <person name="Oh T.-J."/>
            <person name="Yu Y."/>
            <person name="Kim N.-H."/>
            <person name="Lee O.R."/>
            <person name="Lee T.-H."/>
            <person name="Bashyal P."/>
            <person name="Kim T.-S."/>
            <person name="Lee W.-H."/>
            <person name="Kawkins C."/>
            <person name="Kim C.-K."/>
            <person name="Kim J.S."/>
            <person name="Ahn B.O."/>
            <person name="Rhee S.Y."/>
            <person name="Sohng J.K."/>
        </authorList>
    </citation>
    <scope>NUCLEOTIDE SEQUENCE</scope>
    <source>
        <tissue evidence="1">Leaf</tissue>
    </source>
</reference>
<proteinExistence type="predicted"/>
<accession>A0A834TEK4</accession>
<name>A0A834TEK4_9FABA</name>
<evidence type="ECO:0000313" key="2">
    <source>
        <dbReference type="Proteomes" id="UP000634136"/>
    </source>
</evidence>
<comment type="caution">
    <text evidence="1">The sequence shown here is derived from an EMBL/GenBank/DDBJ whole genome shotgun (WGS) entry which is preliminary data.</text>
</comment>
<dbReference type="Proteomes" id="UP000634136">
    <property type="component" value="Unassembled WGS sequence"/>
</dbReference>
<protein>
    <submittedName>
        <fullName evidence="1">Uncharacterized protein</fullName>
    </submittedName>
</protein>
<dbReference type="EMBL" id="JAAIUW010000008">
    <property type="protein sequence ID" value="KAF7820722.1"/>
    <property type="molecule type" value="Genomic_DNA"/>
</dbReference>
<organism evidence="1 2">
    <name type="scientific">Senna tora</name>
    <dbReference type="NCBI Taxonomy" id="362788"/>
    <lineage>
        <taxon>Eukaryota</taxon>
        <taxon>Viridiplantae</taxon>
        <taxon>Streptophyta</taxon>
        <taxon>Embryophyta</taxon>
        <taxon>Tracheophyta</taxon>
        <taxon>Spermatophyta</taxon>
        <taxon>Magnoliopsida</taxon>
        <taxon>eudicotyledons</taxon>
        <taxon>Gunneridae</taxon>
        <taxon>Pentapetalae</taxon>
        <taxon>rosids</taxon>
        <taxon>fabids</taxon>
        <taxon>Fabales</taxon>
        <taxon>Fabaceae</taxon>
        <taxon>Caesalpinioideae</taxon>
        <taxon>Cassia clade</taxon>
        <taxon>Senna</taxon>
    </lineage>
</organism>